<dbReference type="EMBL" id="ANNX02000020">
    <property type="protein sequence ID" value="KYC42017.1"/>
    <property type="molecule type" value="Genomic_DNA"/>
</dbReference>
<gene>
    <name evidence="1" type="ORF">WA1_18610</name>
</gene>
<dbReference type="OrthoDB" id="488239at2"/>
<dbReference type="AlphaFoldDB" id="A0A139XBE0"/>
<dbReference type="RefSeq" id="WP_017742076.1">
    <property type="nucleotide sequence ID" value="NZ_KQ976354.1"/>
</dbReference>
<organism evidence="1 2">
    <name type="scientific">Scytonema hofmannii PCC 7110</name>
    <dbReference type="NCBI Taxonomy" id="128403"/>
    <lineage>
        <taxon>Bacteria</taxon>
        <taxon>Bacillati</taxon>
        <taxon>Cyanobacteriota</taxon>
        <taxon>Cyanophyceae</taxon>
        <taxon>Nostocales</taxon>
        <taxon>Scytonemataceae</taxon>
        <taxon>Scytonema</taxon>
    </lineage>
</organism>
<accession>A0A139XBE0</accession>
<evidence type="ECO:0008006" key="3">
    <source>
        <dbReference type="Google" id="ProtNLM"/>
    </source>
</evidence>
<dbReference type="Proteomes" id="UP000076925">
    <property type="component" value="Unassembled WGS sequence"/>
</dbReference>
<keyword evidence="2" id="KW-1185">Reference proteome</keyword>
<evidence type="ECO:0000313" key="2">
    <source>
        <dbReference type="Proteomes" id="UP000076925"/>
    </source>
</evidence>
<comment type="caution">
    <text evidence="1">The sequence shown here is derived from an EMBL/GenBank/DDBJ whole genome shotgun (WGS) entry which is preliminary data.</text>
</comment>
<protein>
    <recommendedName>
        <fullName evidence="3">DNA-binding protein</fullName>
    </recommendedName>
</protein>
<sequence length="72" mass="8691">MTKLDIEPIHPRQFKELHGLSLYQLHRLTQYPQETIRNWLADPESERYVEPKVYVKRYFGLLHQSLQANRVA</sequence>
<name>A0A139XBE0_9CYAN</name>
<reference evidence="1 2" key="1">
    <citation type="journal article" date="2013" name="Genome Biol. Evol.">
        <title>Genomes of Stigonematalean cyanobacteria (subsection V) and the evolution of oxygenic photosynthesis from prokaryotes to plastids.</title>
        <authorList>
            <person name="Dagan T."/>
            <person name="Roettger M."/>
            <person name="Stucken K."/>
            <person name="Landan G."/>
            <person name="Koch R."/>
            <person name="Major P."/>
            <person name="Gould S.B."/>
            <person name="Goremykin V.V."/>
            <person name="Rippka R."/>
            <person name="Tandeau de Marsac N."/>
            <person name="Gugger M."/>
            <person name="Lockhart P.J."/>
            <person name="Allen J.F."/>
            <person name="Brune I."/>
            <person name="Maus I."/>
            <person name="Puhler A."/>
            <person name="Martin W.F."/>
        </authorList>
    </citation>
    <scope>NUCLEOTIDE SEQUENCE [LARGE SCALE GENOMIC DNA]</scope>
    <source>
        <strain evidence="1 2">PCC 7110</strain>
    </source>
</reference>
<proteinExistence type="predicted"/>
<evidence type="ECO:0000313" key="1">
    <source>
        <dbReference type="EMBL" id="KYC42017.1"/>
    </source>
</evidence>
<dbReference type="STRING" id="128403.WA1_18610"/>